<dbReference type="InterPro" id="IPR036390">
    <property type="entry name" value="WH_DNA-bd_sf"/>
</dbReference>
<keyword evidence="2" id="KW-0238">DNA-binding</keyword>
<evidence type="ECO:0000256" key="2">
    <source>
        <dbReference type="ARBA" id="ARBA00023125"/>
    </source>
</evidence>
<dbReference type="GO" id="GO:0003700">
    <property type="term" value="F:DNA-binding transcription factor activity"/>
    <property type="evidence" value="ECO:0007669"/>
    <property type="project" value="InterPro"/>
</dbReference>
<accession>A0A9X3ZG39</accession>
<comment type="caution">
    <text evidence="6">The sequence shown here is derived from an EMBL/GenBank/DDBJ whole genome shotgun (WGS) entry which is preliminary data.</text>
</comment>
<gene>
    <name evidence="6" type="ORF">OQ273_03335</name>
</gene>
<dbReference type="EMBL" id="JAPJZI010000001">
    <property type="protein sequence ID" value="MDA5397599.1"/>
    <property type="molecule type" value="Genomic_DNA"/>
</dbReference>
<dbReference type="Gene3D" id="1.10.10.10">
    <property type="entry name" value="Winged helix-like DNA-binding domain superfamily/Winged helix DNA-binding domain"/>
    <property type="match status" value="1"/>
</dbReference>
<dbReference type="InterPro" id="IPR000524">
    <property type="entry name" value="Tscrpt_reg_HTH_GntR"/>
</dbReference>
<feature type="region of interest" description="Disordered" evidence="4">
    <location>
        <begin position="1"/>
        <end position="20"/>
    </location>
</feature>
<dbReference type="PRINTS" id="PR00035">
    <property type="entry name" value="HTHGNTR"/>
</dbReference>
<dbReference type="SUPFAM" id="SSF46785">
    <property type="entry name" value="Winged helix' DNA-binding domain"/>
    <property type="match status" value="1"/>
</dbReference>
<dbReference type="AlphaFoldDB" id="A0A9X3ZG39"/>
<dbReference type="Gene3D" id="1.20.120.530">
    <property type="entry name" value="GntR ligand-binding domain-like"/>
    <property type="match status" value="1"/>
</dbReference>
<dbReference type="InterPro" id="IPR008920">
    <property type="entry name" value="TF_FadR/GntR_C"/>
</dbReference>
<dbReference type="PROSITE" id="PS50949">
    <property type="entry name" value="HTH_GNTR"/>
    <property type="match status" value="1"/>
</dbReference>
<evidence type="ECO:0000256" key="1">
    <source>
        <dbReference type="ARBA" id="ARBA00023015"/>
    </source>
</evidence>
<evidence type="ECO:0000256" key="3">
    <source>
        <dbReference type="ARBA" id="ARBA00023163"/>
    </source>
</evidence>
<evidence type="ECO:0000313" key="6">
    <source>
        <dbReference type="EMBL" id="MDA5397599.1"/>
    </source>
</evidence>
<keyword evidence="3" id="KW-0804">Transcription</keyword>
<dbReference type="Pfam" id="PF00392">
    <property type="entry name" value="GntR"/>
    <property type="match status" value="1"/>
</dbReference>
<dbReference type="PANTHER" id="PTHR43537">
    <property type="entry name" value="TRANSCRIPTIONAL REGULATOR, GNTR FAMILY"/>
    <property type="match status" value="1"/>
</dbReference>
<dbReference type="Proteomes" id="UP001151234">
    <property type="component" value="Unassembled WGS sequence"/>
</dbReference>
<reference evidence="6" key="1">
    <citation type="submission" date="2022-11" db="EMBL/GenBank/DDBJ databases">
        <title>Draft genome sequence of Hoeflea poritis E7-10 and Hoeflea prorocentri PM5-8, separated from scleractinian coral Porites lutea and marine dinoflagellate.</title>
        <authorList>
            <person name="Zhang G."/>
            <person name="Wei Q."/>
            <person name="Cai L."/>
        </authorList>
    </citation>
    <scope>NUCLEOTIDE SEQUENCE</scope>
    <source>
        <strain evidence="6">PM5-8</strain>
    </source>
</reference>
<dbReference type="RefSeq" id="WP_267989058.1">
    <property type="nucleotide sequence ID" value="NZ_JAPJZI010000001.1"/>
</dbReference>
<dbReference type="InterPro" id="IPR036388">
    <property type="entry name" value="WH-like_DNA-bd_sf"/>
</dbReference>
<keyword evidence="7" id="KW-1185">Reference proteome</keyword>
<dbReference type="PANTHER" id="PTHR43537:SF51">
    <property type="entry name" value="HTH-TYPE TRANSCRIPTIONAL REGULATOR LGOR-RELATED"/>
    <property type="match status" value="1"/>
</dbReference>
<sequence length="240" mass="27162">MARSERVAGRFFDQPDQQPLDHDRAVGAQIFDRLKLAILTMDIAPGSLISEVEIGRRFSASRTPVREALMRLREAGLVVTSAGRGNFATKLSEARLREAQFIRQILEIGIVEALCRTGLSEASRAAIENNLEDQRRNLSTENKHEFQRLDDEFHQALARATGVPRIAAILEREKMVLDRLRVLSLEDESHIEMLYGQHAGIFEAIASQDRKRAVAVMTDHLTSVLQTLSTLAMRHREYFE</sequence>
<feature type="domain" description="HTH gntR-type" evidence="5">
    <location>
        <begin position="24"/>
        <end position="91"/>
    </location>
</feature>
<dbReference type="InterPro" id="IPR011711">
    <property type="entry name" value="GntR_C"/>
</dbReference>
<proteinExistence type="predicted"/>
<evidence type="ECO:0000256" key="4">
    <source>
        <dbReference type="SAM" id="MobiDB-lite"/>
    </source>
</evidence>
<dbReference type="Pfam" id="PF07729">
    <property type="entry name" value="FCD"/>
    <property type="match status" value="1"/>
</dbReference>
<keyword evidence="1" id="KW-0805">Transcription regulation</keyword>
<evidence type="ECO:0000313" key="7">
    <source>
        <dbReference type="Proteomes" id="UP001151234"/>
    </source>
</evidence>
<dbReference type="GO" id="GO:0003677">
    <property type="term" value="F:DNA binding"/>
    <property type="evidence" value="ECO:0007669"/>
    <property type="project" value="UniProtKB-KW"/>
</dbReference>
<dbReference type="SMART" id="SM00895">
    <property type="entry name" value="FCD"/>
    <property type="match status" value="1"/>
</dbReference>
<evidence type="ECO:0000259" key="5">
    <source>
        <dbReference type="PROSITE" id="PS50949"/>
    </source>
</evidence>
<dbReference type="SMART" id="SM00345">
    <property type="entry name" value="HTH_GNTR"/>
    <property type="match status" value="1"/>
</dbReference>
<name>A0A9X3ZG39_9HYPH</name>
<protein>
    <submittedName>
        <fullName evidence="6">GntR family transcriptional regulator</fullName>
    </submittedName>
</protein>
<dbReference type="CDD" id="cd07377">
    <property type="entry name" value="WHTH_GntR"/>
    <property type="match status" value="1"/>
</dbReference>
<dbReference type="SUPFAM" id="SSF48008">
    <property type="entry name" value="GntR ligand-binding domain-like"/>
    <property type="match status" value="1"/>
</dbReference>
<organism evidence="6 7">
    <name type="scientific">Hoeflea prorocentri</name>
    <dbReference type="NCBI Taxonomy" id="1922333"/>
    <lineage>
        <taxon>Bacteria</taxon>
        <taxon>Pseudomonadati</taxon>
        <taxon>Pseudomonadota</taxon>
        <taxon>Alphaproteobacteria</taxon>
        <taxon>Hyphomicrobiales</taxon>
        <taxon>Rhizobiaceae</taxon>
        <taxon>Hoeflea</taxon>
    </lineage>
</organism>